<accession>A0AAD7RDK6</accession>
<reference evidence="2" key="1">
    <citation type="journal article" date="2023" name="Science">
        <title>Genome structures resolve the early diversification of teleost fishes.</title>
        <authorList>
            <person name="Parey E."/>
            <person name="Louis A."/>
            <person name="Montfort J."/>
            <person name="Bouchez O."/>
            <person name="Roques C."/>
            <person name="Iampietro C."/>
            <person name="Lluch J."/>
            <person name="Castinel A."/>
            <person name="Donnadieu C."/>
            <person name="Desvignes T."/>
            <person name="Floi Bucao C."/>
            <person name="Jouanno E."/>
            <person name="Wen M."/>
            <person name="Mejri S."/>
            <person name="Dirks R."/>
            <person name="Jansen H."/>
            <person name="Henkel C."/>
            <person name="Chen W.J."/>
            <person name="Zahm M."/>
            <person name="Cabau C."/>
            <person name="Klopp C."/>
            <person name="Thompson A.W."/>
            <person name="Robinson-Rechavi M."/>
            <person name="Braasch I."/>
            <person name="Lecointre G."/>
            <person name="Bobe J."/>
            <person name="Postlethwait J.H."/>
            <person name="Berthelot C."/>
            <person name="Roest Crollius H."/>
            <person name="Guiguen Y."/>
        </authorList>
    </citation>
    <scope>NUCLEOTIDE SEQUENCE</scope>
    <source>
        <strain evidence="2">NC1722</strain>
    </source>
</reference>
<sequence>MDGGVEQGDTVCRRKSRGADKRRVAHPRLSKMFRLARGCRCFPQPSPQLCRTSPHITSLFANLCSSLLDRRWSLIHLDYDAAGLSRFNQRQRLTDRLLEGEQTAGSSPGA</sequence>
<organism evidence="2 3">
    <name type="scientific">Aldrovandia affinis</name>
    <dbReference type="NCBI Taxonomy" id="143900"/>
    <lineage>
        <taxon>Eukaryota</taxon>
        <taxon>Metazoa</taxon>
        <taxon>Chordata</taxon>
        <taxon>Craniata</taxon>
        <taxon>Vertebrata</taxon>
        <taxon>Euteleostomi</taxon>
        <taxon>Actinopterygii</taxon>
        <taxon>Neopterygii</taxon>
        <taxon>Teleostei</taxon>
        <taxon>Notacanthiformes</taxon>
        <taxon>Halosauridae</taxon>
        <taxon>Aldrovandia</taxon>
    </lineage>
</organism>
<comment type="caution">
    <text evidence="2">The sequence shown here is derived from an EMBL/GenBank/DDBJ whole genome shotgun (WGS) entry which is preliminary data.</text>
</comment>
<dbReference type="Proteomes" id="UP001221898">
    <property type="component" value="Unassembled WGS sequence"/>
</dbReference>
<evidence type="ECO:0000313" key="2">
    <source>
        <dbReference type="EMBL" id="KAJ8378212.1"/>
    </source>
</evidence>
<gene>
    <name evidence="2" type="ORF">AAFF_G00245000</name>
</gene>
<proteinExistence type="predicted"/>
<keyword evidence="3" id="KW-1185">Reference proteome</keyword>
<feature type="region of interest" description="Disordered" evidence="1">
    <location>
        <begin position="1"/>
        <end position="24"/>
    </location>
</feature>
<protein>
    <submittedName>
        <fullName evidence="2">Uncharacterized protein</fullName>
    </submittedName>
</protein>
<name>A0AAD7RDK6_9TELE</name>
<dbReference type="AlphaFoldDB" id="A0AAD7RDK6"/>
<dbReference type="EMBL" id="JAINUG010000327">
    <property type="protein sequence ID" value="KAJ8378212.1"/>
    <property type="molecule type" value="Genomic_DNA"/>
</dbReference>
<evidence type="ECO:0000313" key="3">
    <source>
        <dbReference type="Proteomes" id="UP001221898"/>
    </source>
</evidence>
<evidence type="ECO:0000256" key="1">
    <source>
        <dbReference type="SAM" id="MobiDB-lite"/>
    </source>
</evidence>